<gene>
    <name evidence="1" type="ORF">RRG08_023503</name>
</gene>
<sequence length="287" mass="32428">MLMLFTAVANFLTDARVANPKTLFIMFDSGARPLFLLSSNDIWDKEIPQRSNSDHTTWGFQILKSYKKYLREEALTSYSAIRPYTSTPEHEHPHPPLKHASSHSAIYLNTTARTTPSPTQTRIFTFGHIPQHHSTNTPLIHSNTHLHIRPYTSTPQHEQPPPPLKHASSHSAIYLNTTARTPPSSIQTRTVTFGHIPQHQSTNNPLPHSNTHLHIWPYTSTPQHEQPPPPLKHASSHSAIYLNTTARITPSPTQTRIVTFGHIPQHHSAYLHTPTYTFTIVHRAGCI</sequence>
<dbReference type="EMBL" id="JAWDGP010005130">
    <property type="protein sequence ID" value="KAK3759385.1"/>
    <property type="molecule type" value="Genomic_DNA"/>
</dbReference>
<organism evidence="1 2">
    <name type="scientific">Elysia crispata</name>
    <name type="common">lettuce slug</name>
    <dbReference type="NCBI Taxonomy" id="231223"/>
    <lineage>
        <taxon>Eukaryota</taxon>
        <taxon>Metazoa</taxon>
        <taxon>Spiralia</taxon>
        <taxon>Lophotrochozoa</taxon>
        <taxon>Mollusca</taxon>
        <taxon>Gastropoda</taxon>
        <taxon>Heterobranchia</taxon>
        <taxon>Euthyneura</taxon>
        <taxon>Panpulmonata</taxon>
        <taxon>Sacoglossa</taxon>
        <taxon>Placobranchoidea</taxon>
        <taxon>Plakobranchidae</taxon>
        <taxon>Elysia</taxon>
    </lineage>
</organism>
<evidence type="ECO:0000313" key="2">
    <source>
        <dbReference type="Proteomes" id="UP001283361"/>
    </source>
</evidence>
<name>A0AAE0YYQ4_9GAST</name>
<comment type="caution">
    <text evidence="1">The sequence shown here is derived from an EMBL/GenBank/DDBJ whole genome shotgun (WGS) entry which is preliminary data.</text>
</comment>
<proteinExistence type="predicted"/>
<evidence type="ECO:0000313" key="1">
    <source>
        <dbReference type="EMBL" id="KAK3759385.1"/>
    </source>
</evidence>
<dbReference type="AlphaFoldDB" id="A0AAE0YYQ4"/>
<keyword evidence="2" id="KW-1185">Reference proteome</keyword>
<dbReference type="Proteomes" id="UP001283361">
    <property type="component" value="Unassembled WGS sequence"/>
</dbReference>
<reference evidence="1" key="1">
    <citation type="journal article" date="2023" name="G3 (Bethesda)">
        <title>A reference genome for the long-term kleptoplast-retaining sea slug Elysia crispata morphotype clarki.</title>
        <authorList>
            <person name="Eastman K.E."/>
            <person name="Pendleton A.L."/>
            <person name="Shaikh M.A."/>
            <person name="Suttiyut T."/>
            <person name="Ogas R."/>
            <person name="Tomko P."/>
            <person name="Gavelis G."/>
            <person name="Widhalm J.R."/>
            <person name="Wisecaver J.H."/>
        </authorList>
    </citation>
    <scope>NUCLEOTIDE SEQUENCE</scope>
    <source>
        <strain evidence="1">ECLA1</strain>
    </source>
</reference>
<protein>
    <submittedName>
        <fullName evidence="1">Uncharacterized protein</fullName>
    </submittedName>
</protein>
<accession>A0AAE0YYQ4</accession>